<accession>A0A2I3TKP8</accession>
<dbReference type="GeneTree" id="ENSGT00390000017402"/>
<protein>
    <submittedName>
        <fullName evidence="1">Angiotensin II receptor associated protein</fullName>
    </submittedName>
</protein>
<keyword evidence="2" id="KW-1185">Reference proteome</keyword>
<reference evidence="1" key="3">
    <citation type="submission" date="2025-09" db="UniProtKB">
        <authorList>
            <consortium name="Ensembl"/>
        </authorList>
    </citation>
    <scope>IDENTIFICATION</scope>
</reference>
<dbReference type="VGNC" id="VGNC:52916">
    <property type="gene designation" value="AGTRAP"/>
</dbReference>
<dbReference type="AlphaFoldDB" id="A0A2I3TKP8"/>
<dbReference type="EMBL" id="AACZ04050867">
    <property type="status" value="NOT_ANNOTATED_CDS"/>
    <property type="molecule type" value="Genomic_DNA"/>
</dbReference>
<evidence type="ECO:0000313" key="3">
    <source>
        <dbReference type="VGNC" id="VGNC:52916"/>
    </source>
</evidence>
<dbReference type="PaxDb" id="9598-ENSPTRP00000059015"/>
<dbReference type="CTD" id="57085"/>
<reference evidence="1" key="2">
    <citation type="submission" date="2025-08" db="UniProtKB">
        <authorList>
            <consortium name="Ensembl"/>
        </authorList>
    </citation>
    <scope>IDENTIFICATION</scope>
</reference>
<gene>
    <name evidence="1 3" type="primary">AGTRAP</name>
</gene>
<name>A0A2I3TKP8_PANTR</name>
<organism evidence="1 2">
    <name type="scientific">Pan troglodytes</name>
    <name type="common">Chimpanzee</name>
    <dbReference type="NCBI Taxonomy" id="9598"/>
    <lineage>
        <taxon>Eukaryota</taxon>
        <taxon>Metazoa</taxon>
        <taxon>Chordata</taxon>
        <taxon>Craniata</taxon>
        <taxon>Vertebrata</taxon>
        <taxon>Euteleostomi</taxon>
        <taxon>Mammalia</taxon>
        <taxon>Eutheria</taxon>
        <taxon>Euarchontoglires</taxon>
        <taxon>Primates</taxon>
        <taxon>Haplorrhini</taxon>
        <taxon>Catarrhini</taxon>
        <taxon>Hominidae</taxon>
        <taxon>Pan</taxon>
    </lineage>
</organism>
<dbReference type="Ensembl" id="ENSPTRT00000108925.1">
    <property type="protein sequence ID" value="ENSPTRP00000089809.1"/>
    <property type="gene ID" value="ENSPTRG00000000151.6"/>
</dbReference>
<dbReference type="GeneID" id="457954"/>
<evidence type="ECO:0000313" key="1">
    <source>
        <dbReference type="Ensembl" id="ENSPTRP00000089809.1"/>
    </source>
</evidence>
<reference evidence="1 2" key="1">
    <citation type="journal article" date="2005" name="Nature">
        <title>Initial sequence of the chimpanzee genome and comparison with the human genome.</title>
        <authorList>
            <consortium name="Chimpanzee sequencing and analysis consortium"/>
        </authorList>
    </citation>
    <scope>NUCLEOTIDE SEQUENCE [LARGE SCALE GENOMIC DNA]</scope>
</reference>
<dbReference type="Bgee" id="ENSPTRG00000000151">
    <property type="expression patterns" value="Expressed in cortex of kidney and 21 other cell types or tissues"/>
</dbReference>
<sequence length="164" mass="17971">MGLDGTFSWEEIYVTAAEVILLGHWLLTTCFWRHFSAKPRLETIELTCALCKLRSAAHRATAGLHCILRLLCLGQLHHPGLGRVGCGSAGLHRRHKHVSGWLAGHHLPGHRAHQHLLPAGQPHGHGPLWRGHGHPQLAAQAALLLLRLPHVPGARGFPWVFSGP</sequence>
<dbReference type="Proteomes" id="UP000002277">
    <property type="component" value="Chromosome 1"/>
</dbReference>
<evidence type="ECO:0000313" key="2">
    <source>
        <dbReference type="Proteomes" id="UP000002277"/>
    </source>
</evidence>
<proteinExistence type="predicted"/>